<dbReference type="Proteomes" id="UP000019030">
    <property type="component" value="Chromosome"/>
</dbReference>
<keyword evidence="1" id="KW-1133">Transmembrane helix</keyword>
<evidence type="ECO:0008006" key="4">
    <source>
        <dbReference type="Google" id="ProtNLM"/>
    </source>
</evidence>
<feature type="transmembrane region" description="Helical" evidence="1">
    <location>
        <begin position="7"/>
        <end position="25"/>
    </location>
</feature>
<evidence type="ECO:0000313" key="3">
    <source>
        <dbReference type="Proteomes" id="UP000019030"/>
    </source>
</evidence>
<dbReference type="AlphaFoldDB" id="W0LKL3"/>
<feature type="transmembrane region" description="Helical" evidence="1">
    <location>
        <begin position="31"/>
        <end position="54"/>
    </location>
</feature>
<sequence length="396" mass="45879">MIIYKNGSAIVTLLSFIVFIFSLENHDNDRLFLILPILPFLILMIPAVGISVSISKALIKLLMCLTIISFLSYFSFLSYKENMGSYGVLEFYYTTLFKIVLVFIFFYIVGNDKEAIYRVIFYCLFIHVIFFYLQFLTVYLSGYYIDLLSPFTEEIPRYTWDVKMPLIGSTFRPTGFFNEPSTYFSIVFTFVVIRYFLKERLEIIDKLALLSFFLTLSFAAVILSILFIAFLNIKGRRLFRFLPFFFFLVILSLPFLFELFEARTSGDYDAIGIRENLFQVLFDQPFIEIVFGNGPVGVPSAIAYLYQLESTSWAKNGFAAINDNGLIIFIFMKFGLVGLFSLFYFVYLKTRSIRITLVLTLVFLTKIKLTSLMFILFIGVILIYGRGKADANKLTY</sequence>
<feature type="transmembrane region" description="Helical" evidence="1">
    <location>
        <begin position="181"/>
        <end position="197"/>
    </location>
</feature>
<keyword evidence="3" id="KW-1185">Reference proteome</keyword>
<keyword evidence="1" id="KW-0472">Membrane</keyword>
<feature type="transmembrane region" description="Helical" evidence="1">
    <location>
        <begin position="209"/>
        <end position="232"/>
    </location>
</feature>
<dbReference type="STRING" id="1441930.Z042_21210"/>
<feature type="transmembrane region" description="Helical" evidence="1">
    <location>
        <begin position="61"/>
        <end position="79"/>
    </location>
</feature>
<dbReference type="PATRIC" id="fig|1441930.4.peg.4189"/>
<dbReference type="KEGG" id="sfo:Z042_21210"/>
<name>W0LKL3_9GAMM</name>
<organism evidence="2 3">
    <name type="scientific">Chania multitudinisentens RB-25</name>
    <dbReference type="NCBI Taxonomy" id="1441930"/>
    <lineage>
        <taxon>Bacteria</taxon>
        <taxon>Pseudomonadati</taxon>
        <taxon>Pseudomonadota</taxon>
        <taxon>Gammaproteobacteria</taxon>
        <taxon>Enterobacterales</taxon>
        <taxon>Yersiniaceae</taxon>
        <taxon>Chania</taxon>
    </lineage>
</organism>
<feature type="transmembrane region" description="Helical" evidence="1">
    <location>
        <begin position="355"/>
        <end position="384"/>
    </location>
</feature>
<gene>
    <name evidence="2" type="ORF">Z042_21210</name>
</gene>
<dbReference type="EMBL" id="CP007044">
    <property type="protein sequence ID" value="AHG22949.1"/>
    <property type="molecule type" value="Genomic_DNA"/>
</dbReference>
<feature type="transmembrane region" description="Helical" evidence="1">
    <location>
        <begin position="91"/>
        <end position="109"/>
    </location>
</feature>
<feature type="transmembrane region" description="Helical" evidence="1">
    <location>
        <begin position="326"/>
        <end position="348"/>
    </location>
</feature>
<feature type="transmembrane region" description="Helical" evidence="1">
    <location>
        <begin position="286"/>
        <end position="306"/>
    </location>
</feature>
<protein>
    <recommendedName>
        <fullName evidence="4">O-antigen polymerase</fullName>
    </recommendedName>
</protein>
<reference evidence="2 3" key="1">
    <citation type="submission" date="2014-01" db="EMBL/GenBank/DDBJ databases">
        <title>Isolation of Serratia multitudinisentens RB-25 from Ex-Landfill site.</title>
        <authorList>
            <person name="Robson E.H.J."/>
        </authorList>
    </citation>
    <scope>NUCLEOTIDE SEQUENCE [LARGE SCALE GENOMIC DNA]</scope>
    <source>
        <strain evidence="2 3">RB-25</strain>
    </source>
</reference>
<evidence type="ECO:0000313" key="2">
    <source>
        <dbReference type="EMBL" id="AHG22949.1"/>
    </source>
</evidence>
<keyword evidence="1" id="KW-0812">Transmembrane</keyword>
<evidence type="ECO:0000256" key="1">
    <source>
        <dbReference type="SAM" id="Phobius"/>
    </source>
</evidence>
<dbReference type="HOGENOM" id="CLU_683052_0_0_6"/>
<proteinExistence type="predicted"/>
<dbReference type="OrthoDB" id="5829096at2"/>
<accession>W0LKL3</accession>
<feature type="transmembrane region" description="Helical" evidence="1">
    <location>
        <begin position="121"/>
        <end position="145"/>
    </location>
</feature>
<feature type="transmembrane region" description="Helical" evidence="1">
    <location>
        <begin position="238"/>
        <end position="257"/>
    </location>
</feature>
<reference evidence="2 3" key="2">
    <citation type="submission" date="2015-03" db="EMBL/GenBank/DDBJ databases">
        <authorList>
            <person name="Chan K.-G."/>
        </authorList>
    </citation>
    <scope>NUCLEOTIDE SEQUENCE [LARGE SCALE GENOMIC DNA]</scope>
    <source>
        <strain evidence="2 3">RB-25</strain>
    </source>
</reference>